<keyword evidence="5" id="KW-0460">Magnesium</keyword>
<evidence type="ECO:0000256" key="3">
    <source>
        <dbReference type="ARBA" id="ARBA00022448"/>
    </source>
</evidence>
<feature type="transmembrane region" description="Helical" evidence="9">
    <location>
        <begin position="363"/>
        <end position="390"/>
    </location>
</feature>
<keyword evidence="3" id="KW-0813">Transport</keyword>
<dbReference type="Proteomes" id="UP000077275">
    <property type="component" value="Unassembled WGS sequence"/>
</dbReference>
<feature type="transmembrane region" description="Helical" evidence="9">
    <location>
        <begin position="158"/>
        <end position="180"/>
    </location>
</feature>
<keyword evidence="4 9" id="KW-0812">Transmembrane</keyword>
<reference evidence="11 12" key="1">
    <citation type="submission" date="2016-04" db="EMBL/GenBank/DDBJ databases">
        <title>Genome sequence of Methanobrevibacter cuticularis DSM 11139.</title>
        <authorList>
            <person name="Poehlein A."/>
            <person name="Seedorf H."/>
            <person name="Daniel R."/>
        </authorList>
    </citation>
    <scope>NUCLEOTIDE SEQUENCE [LARGE SCALE GENOMIC DNA]</scope>
    <source>
        <strain evidence="11 12">DSM 11139</strain>
    </source>
</reference>
<accession>A0A166CKP0</accession>
<evidence type="ECO:0000256" key="4">
    <source>
        <dbReference type="ARBA" id="ARBA00022692"/>
    </source>
</evidence>
<dbReference type="PANTHER" id="PTHR16228">
    <property type="entry name" value="DIVALENT CATION TRANSPORTER SOLUTE CARRIER FAMILY 41"/>
    <property type="match status" value="1"/>
</dbReference>
<feature type="domain" description="SLC41A/MgtE integral membrane" evidence="10">
    <location>
        <begin position="292"/>
        <end position="423"/>
    </location>
</feature>
<evidence type="ECO:0000256" key="9">
    <source>
        <dbReference type="SAM" id="Phobius"/>
    </source>
</evidence>
<dbReference type="EMBL" id="LWMW01000158">
    <property type="protein sequence ID" value="KZX14611.1"/>
    <property type="molecule type" value="Genomic_DNA"/>
</dbReference>
<evidence type="ECO:0000256" key="6">
    <source>
        <dbReference type="ARBA" id="ARBA00022989"/>
    </source>
</evidence>
<feature type="domain" description="SLC41A/MgtE integral membrane" evidence="10">
    <location>
        <begin position="80"/>
        <end position="210"/>
    </location>
</feature>
<evidence type="ECO:0000256" key="8">
    <source>
        <dbReference type="ARBA" id="ARBA00023136"/>
    </source>
</evidence>
<evidence type="ECO:0000256" key="5">
    <source>
        <dbReference type="ARBA" id="ARBA00022842"/>
    </source>
</evidence>
<dbReference type="AlphaFoldDB" id="A0A166CKP0"/>
<evidence type="ECO:0000256" key="2">
    <source>
        <dbReference type="ARBA" id="ARBA00009749"/>
    </source>
</evidence>
<feature type="transmembrane region" description="Helical" evidence="9">
    <location>
        <begin position="411"/>
        <end position="433"/>
    </location>
</feature>
<dbReference type="InterPro" id="IPR036739">
    <property type="entry name" value="SLC41_membr_dom_sf"/>
</dbReference>
<name>A0A166CKP0_9EURY</name>
<dbReference type="Pfam" id="PF01769">
    <property type="entry name" value="MgtE"/>
    <property type="match status" value="2"/>
</dbReference>
<dbReference type="InterPro" id="IPR045349">
    <property type="entry name" value="SLC41A1-3"/>
</dbReference>
<proteinExistence type="inferred from homology"/>
<keyword evidence="6 9" id="KW-1133">Transmembrane helix</keyword>
<feature type="transmembrane region" description="Helical" evidence="9">
    <location>
        <begin position="46"/>
        <end position="70"/>
    </location>
</feature>
<comment type="similarity">
    <text evidence="2">Belongs to the SLC41A transporter family.</text>
</comment>
<gene>
    <name evidence="11" type="ORF">MBCUT_20010</name>
</gene>
<comment type="subcellular location">
    <subcellularLocation>
        <location evidence="1">Membrane</location>
        <topology evidence="1">Multi-pass membrane protein</topology>
    </subcellularLocation>
</comment>
<dbReference type="STRING" id="47311.MBCUT_20010"/>
<dbReference type="PANTHER" id="PTHR16228:SF7">
    <property type="entry name" value="SLC41A_MGTE INTEGRAL MEMBRANE DOMAIN-CONTAINING PROTEIN"/>
    <property type="match status" value="1"/>
</dbReference>
<evidence type="ECO:0000256" key="1">
    <source>
        <dbReference type="ARBA" id="ARBA00004141"/>
    </source>
</evidence>
<feature type="transmembrane region" description="Helical" evidence="9">
    <location>
        <begin position="260"/>
        <end position="283"/>
    </location>
</feature>
<dbReference type="OrthoDB" id="86118at2157"/>
<feature type="transmembrane region" description="Helical" evidence="9">
    <location>
        <begin position="116"/>
        <end position="138"/>
    </location>
</feature>
<dbReference type="GO" id="GO:0016020">
    <property type="term" value="C:membrane"/>
    <property type="evidence" value="ECO:0007669"/>
    <property type="project" value="UniProtKB-SubCell"/>
</dbReference>
<dbReference type="PATRIC" id="fig|47311.3.peg.2186"/>
<feature type="transmembrane region" description="Helical" evidence="9">
    <location>
        <begin position="192"/>
        <end position="220"/>
    </location>
</feature>
<feature type="transmembrane region" description="Helical" evidence="9">
    <location>
        <begin position="6"/>
        <end position="25"/>
    </location>
</feature>
<keyword evidence="12" id="KW-1185">Reference proteome</keyword>
<dbReference type="Gene3D" id="1.10.357.20">
    <property type="entry name" value="SLC41 divalent cation transporters, integral membrane domain"/>
    <property type="match status" value="2"/>
</dbReference>
<evidence type="ECO:0000313" key="11">
    <source>
        <dbReference type="EMBL" id="KZX14611.1"/>
    </source>
</evidence>
<feature type="transmembrane region" description="Helical" evidence="9">
    <location>
        <begin position="330"/>
        <end position="351"/>
    </location>
</feature>
<dbReference type="InterPro" id="IPR006667">
    <property type="entry name" value="SLC41_membr_dom"/>
</dbReference>
<sequence length="434" mass="46801">MLVLFIVNSILFLYEKLEMLCSLVYSAINRFNSFFKDSNSVIKEGLIALLICAIGDLFAGIILGNMTFFLETFPGLMVLIPGAIGMRGNIFGALGSRLGSNLHIGLISPKLKRSKILTENILSSLILTLILSLFLAFLAKGICTLFNFDSMSLLDFTLISVFAGLISSVIMLPLTMLISLKSFKNGWDPDNISTPLIAAFGDLFTLPSIILSLIIVSLLSHVLLKYSLFILAIIITIIVFIYAIRSEGEMRDIVMQSTPVLLLSSVLGVSAGGFLNSSISVLLKNPSLLTLVPLFSGESGNLVSILGARLSSALHAGLIEPVLKPEKTSVNNFLIIVVLAIIIYPIIGFLAEASSRLLNFPGIGFFSILSISTVSGMILIGIMILIVFFISSISYRKGFNPDNIVIPISTSITDSISSLILVTVALAVLHIFVI</sequence>
<feature type="transmembrane region" description="Helical" evidence="9">
    <location>
        <begin position="226"/>
        <end position="244"/>
    </location>
</feature>
<keyword evidence="8 9" id="KW-0472">Membrane</keyword>
<dbReference type="GO" id="GO:0008324">
    <property type="term" value="F:monoatomic cation transmembrane transporter activity"/>
    <property type="evidence" value="ECO:0007669"/>
    <property type="project" value="InterPro"/>
</dbReference>
<keyword evidence="7" id="KW-0406">Ion transport</keyword>
<comment type="caution">
    <text evidence="11">The sequence shown here is derived from an EMBL/GenBank/DDBJ whole genome shotgun (WGS) entry which is preliminary data.</text>
</comment>
<protein>
    <submittedName>
        <fullName evidence="11">Divalent cation transporter</fullName>
    </submittedName>
</protein>
<evidence type="ECO:0000313" key="12">
    <source>
        <dbReference type="Proteomes" id="UP000077275"/>
    </source>
</evidence>
<evidence type="ECO:0000256" key="7">
    <source>
        <dbReference type="ARBA" id="ARBA00023065"/>
    </source>
</evidence>
<organism evidence="11 12">
    <name type="scientific">Methanobrevibacter cuticularis</name>
    <dbReference type="NCBI Taxonomy" id="47311"/>
    <lineage>
        <taxon>Archaea</taxon>
        <taxon>Methanobacteriati</taxon>
        <taxon>Methanobacteriota</taxon>
        <taxon>Methanomada group</taxon>
        <taxon>Methanobacteria</taxon>
        <taxon>Methanobacteriales</taxon>
        <taxon>Methanobacteriaceae</taxon>
        <taxon>Methanobrevibacter</taxon>
    </lineage>
</organism>
<evidence type="ECO:0000259" key="10">
    <source>
        <dbReference type="Pfam" id="PF01769"/>
    </source>
</evidence>
<dbReference type="SUPFAM" id="SSF161093">
    <property type="entry name" value="MgtE membrane domain-like"/>
    <property type="match status" value="2"/>
</dbReference>